<dbReference type="GeneID" id="76971362"/>
<feature type="compositionally biased region" description="Basic and acidic residues" evidence="1">
    <location>
        <begin position="250"/>
        <end position="274"/>
    </location>
</feature>
<dbReference type="KEGG" id="vg:76971362"/>
<dbReference type="InterPro" id="IPR008768">
    <property type="entry name" value="Gp9-like"/>
</dbReference>
<protein>
    <submittedName>
        <fullName evidence="2">Scaffolding protein</fullName>
    </submittedName>
</protein>
<accession>A0A1B1IWQ1</accession>
<feature type="region of interest" description="Disordered" evidence="1">
    <location>
        <begin position="81"/>
        <end position="112"/>
    </location>
</feature>
<sequence>MENTERIEITPDTNEKSLEQSVEELKNDGVDVNKDTTQSSDGTGVKINEVPKETQPTEDRPNWLPKKFKNAEELARAYGELEKQYSSRPKNEVKDDVKIPEPSKEPEGKRVQTLEKFYDEYAEKGSLTEDSYKELAKQGLTRDLVDGYIEGQKSLADNHTKTIHDTVGGKERYGELIDWASKNLTEAEQNTFNNLVDGGTLDEAKFAVSGLMMKAGMNFNPKQPELFEGTSDVTPTDAYESVSQVTDAMNDPRYEKDPSYRKKVADKLARSSVM</sequence>
<feature type="region of interest" description="Disordered" evidence="1">
    <location>
        <begin position="242"/>
        <end position="274"/>
    </location>
</feature>
<proteinExistence type="predicted"/>
<dbReference type="RefSeq" id="YP_009811041.1">
    <property type="nucleotide sequence ID" value="NC_048051.1"/>
</dbReference>
<dbReference type="Proteomes" id="UP000504848">
    <property type="component" value="Segment"/>
</dbReference>
<feature type="compositionally biased region" description="Basic and acidic residues" evidence="1">
    <location>
        <begin position="49"/>
        <end position="61"/>
    </location>
</feature>
<reference evidence="2 3" key="1">
    <citation type="submission" date="2015-11" db="EMBL/GenBank/DDBJ databases">
        <title>Genomes of Abundant and Widespread Viruses from the Deep Ocean.</title>
        <authorList>
            <person name="Mizuno C.M."/>
            <person name="Ghai R."/>
            <person name="Saghai A."/>
            <person name="Lopez-Garcia P."/>
            <person name="Rodriguez-Valera F."/>
        </authorList>
    </citation>
    <scope>NUCLEOTIDE SEQUENCE [LARGE SCALE GENOMIC DNA]</scope>
</reference>
<dbReference type="EMBL" id="KT997876">
    <property type="protein sequence ID" value="ANS05744.1"/>
    <property type="molecule type" value="Genomic_DNA"/>
</dbReference>
<dbReference type="GO" id="GO:0019069">
    <property type="term" value="P:viral capsid assembly"/>
    <property type="evidence" value="ECO:0007669"/>
    <property type="project" value="InterPro"/>
</dbReference>
<name>A0A1B1IWQ1_9CAUD</name>
<keyword evidence="3" id="KW-1185">Reference proteome</keyword>
<organism evidence="2 3">
    <name type="scientific">uncultured phage_Deep-GF0-KM16-C193</name>
    <dbReference type="NCBI Taxonomy" id="2740799"/>
    <lineage>
        <taxon>Viruses</taxon>
        <taxon>Duplodnaviria</taxon>
        <taxon>Heunggongvirae</taxon>
        <taxon>Uroviricota</taxon>
        <taxon>Caudoviricetes</taxon>
        <taxon>Autographivirales</taxon>
        <taxon>Stupnyavirus</taxon>
        <taxon>Stupnyavirus KM16C193</taxon>
    </lineage>
</organism>
<evidence type="ECO:0000313" key="3">
    <source>
        <dbReference type="Proteomes" id="UP000504848"/>
    </source>
</evidence>
<dbReference type="Pfam" id="PF05396">
    <property type="entry name" value="Phage_T7_Capsid"/>
    <property type="match status" value="1"/>
</dbReference>
<evidence type="ECO:0000313" key="2">
    <source>
        <dbReference type="EMBL" id="ANS05744.1"/>
    </source>
</evidence>
<evidence type="ECO:0000256" key="1">
    <source>
        <dbReference type="SAM" id="MobiDB-lite"/>
    </source>
</evidence>
<feature type="compositionally biased region" description="Basic and acidic residues" evidence="1">
    <location>
        <begin position="1"/>
        <end position="34"/>
    </location>
</feature>
<feature type="region of interest" description="Disordered" evidence="1">
    <location>
        <begin position="1"/>
        <end position="66"/>
    </location>
</feature>